<comment type="caution">
    <text evidence="1">The sequence shown here is derived from an EMBL/GenBank/DDBJ whole genome shotgun (WGS) entry which is preliminary data.</text>
</comment>
<protein>
    <submittedName>
        <fullName evidence="1">5300_t:CDS:1</fullName>
    </submittedName>
</protein>
<gene>
    <name evidence="1" type="ORF">ALEPTO_LOCUS1975</name>
</gene>
<evidence type="ECO:0000313" key="1">
    <source>
        <dbReference type="EMBL" id="CAG8470221.1"/>
    </source>
</evidence>
<reference evidence="1" key="1">
    <citation type="submission" date="2021-06" db="EMBL/GenBank/DDBJ databases">
        <authorList>
            <person name="Kallberg Y."/>
            <person name="Tangrot J."/>
            <person name="Rosling A."/>
        </authorList>
    </citation>
    <scope>NUCLEOTIDE SEQUENCE</scope>
    <source>
        <strain evidence="1">FL130A</strain>
    </source>
</reference>
<dbReference type="Proteomes" id="UP000789508">
    <property type="component" value="Unassembled WGS sequence"/>
</dbReference>
<dbReference type="InterPro" id="IPR036910">
    <property type="entry name" value="HMG_box_dom_sf"/>
</dbReference>
<name>A0A9N8VXW5_9GLOM</name>
<accession>A0A9N8VXW5</accession>
<dbReference type="OrthoDB" id="6247875at2759"/>
<dbReference type="AlphaFoldDB" id="A0A9N8VXW5"/>
<dbReference type="Gene3D" id="1.10.30.10">
    <property type="entry name" value="High mobility group box domain"/>
    <property type="match status" value="1"/>
</dbReference>
<keyword evidence="2" id="KW-1185">Reference proteome</keyword>
<evidence type="ECO:0000313" key="2">
    <source>
        <dbReference type="Proteomes" id="UP000789508"/>
    </source>
</evidence>
<dbReference type="SUPFAM" id="SSF47095">
    <property type="entry name" value="HMG-box"/>
    <property type="match status" value="1"/>
</dbReference>
<organism evidence="1 2">
    <name type="scientific">Ambispora leptoticha</name>
    <dbReference type="NCBI Taxonomy" id="144679"/>
    <lineage>
        <taxon>Eukaryota</taxon>
        <taxon>Fungi</taxon>
        <taxon>Fungi incertae sedis</taxon>
        <taxon>Mucoromycota</taxon>
        <taxon>Glomeromycotina</taxon>
        <taxon>Glomeromycetes</taxon>
        <taxon>Archaeosporales</taxon>
        <taxon>Ambisporaceae</taxon>
        <taxon>Ambispora</taxon>
    </lineage>
</organism>
<sequence length="174" mass="20483">MEYCLKDFVPSFPPYPPMEYCLKDFVPSFPPYLPTEYFLSIKRNGGCKSKAPNAFLIFRACITAEMKDLNLQIGDACNISRFASNHWKILPMYQKDAYKKISSELKEIFLYKLPKVQYERFSEKEVELNSTSRDQFRNYHGEEGKLTLITNDQPENVYEKENELNLNSNIWFSL</sequence>
<proteinExistence type="predicted"/>
<dbReference type="EMBL" id="CAJVPS010000256">
    <property type="protein sequence ID" value="CAG8470221.1"/>
    <property type="molecule type" value="Genomic_DNA"/>
</dbReference>